<feature type="region of interest" description="Disordered" evidence="4">
    <location>
        <begin position="870"/>
        <end position="894"/>
    </location>
</feature>
<feature type="region of interest" description="Disordered" evidence="4">
    <location>
        <begin position="305"/>
        <end position="339"/>
    </location>
</feature>
<dbReference type="InterPro" id="IPR000008">
    <property type="entry name" value="C2_dom"/>
</dbReference>
<evidence type="ECO:0000256" key="2">
    <source>
        <dbReference type="ARBA" id="ARBA00023043"/>
    </source>
</evidence>
<feature type="repeat" description="ANK" evidence="3">
    <location>
        <begin position="476"/>
        <end position="508"/>
    </location>
</feature>
<dbReference type="VEuPathDB" id="AmoebaDB:ACA1_361170"/>
<name>L8HD38_ACACF</name>
<dbReference type="SUPFAM" id="SSF49562">
    <property type="entry name" value="C2 domain (Calcium/lipid-binding domain, CaLB)"/>
    <property type="match status" value="1"/>
</dbReference>
<feature type="transmembrane region" description="Helical" evidence="5">
    <location>
        <begin position="1191"/>
        <end position="1209"/>
    </location>
</feature>
<dbReference type="RefSeq" id="XP_004352557.1">
    <property type="nucleotide sequence ID" value="XM_004352505.1"/>
</dbReference>
<feature type="region of interest" description="Disordered" evidence="4">
    <location>
        <begin position="1033"/>
        <end position="1073"/>
    </location>
</feature>
<dbReference type="InterPro" id="IPR002110">
    <property type="entry name" value="Ankyrin_rpt"/>
</dbReference>
<keyword evidence="5" id="KW-0472">Membrane</keyword>
<evidence type="ECO:0000256" key="1">
    <source>
        <dbReference type="ARBA" id="ARBA00022737"/>
    </source>
</evidence>
<dbReference type="Proteomes" id="UP000011083">
    <property type="component" value="Unassembled WGS sequence"/>
</dbReference>
<dbReference type="SUPFAM" id="SSF48403">
    <property type="entry name" value="Ankyrin repeat"/>
    <property type="match status" value="1"/>
</dbReference>
<gene>
    <name evidence="7" type="ORF">ACA1_361170</name>
</gene>
<proteinExistence type="predicted"/>
<feature type="region of interest" description="Disordered" evidence="4">
    <location>
        <begin position="615"/>
        <end position="674"/>
    </location>
</feature>
<feature type="compositionally biased region" description="Basic and acidic residues" evidence="4">
    <location>
        <begin position="1053"/>
        <end position="1072"/>
    </location>
</feature>
<dbReference type="STRING" id="1257118.L8HD38"/>
<sequence>MEEQEARCRLSEAAQEGGGECVASLRVILYDLKVPRGSTSDADLQYGCVLSVGNKAILPSNVFVPLSTQPTCLGSHINFPVQSLESKLRVTVVDTETNHAMGVVSIPLKDIPFVHESMAFGLAKYYEFKPTSKDGITSVPGGMLRIGLKLLKQRHPTRKLGEWRGKSAGGCLNNHTWVDNPQYWLSVSVRSIISVNLQSTLGKENQLGFYIIKIAELSELVRKRKAQEEDVVKSGDYFSWMERGSESVSKEVYILPGSYIIVPCVKYPGVEGVFQLTIVGDYDAGLKIDSFDEVRDQLEGEVEWLSSDDESSDVSSGSDSAASKAPKRVVIKTEKKKQKEEKRRQLQQALLMKYGSMGNVNRLKLTLEKTRDVNAEGISALTFAARNGHFDCVSLLVGKGAEINKTDNEGVNALLMAATGGHADILKFLLSHKETDILARDPVGNAALPLACASGSLECVELLLEKGSLVHQTNDQRQTPLMRAAAGGHADIVHRLIKKGAKANFKDTSGQTALHYACTGGSLECVKQLLAHGADMMEKDRNGETALFKASFRGHLDILRLLIEQGEKESSKHQNQQGTNGGLRAAGANSSQHFISQKSKLREWDTITLLLEPNDAEEEEARERALRQMRDRLDMKSSDSGGESTTTTVTAASTGLGDSNSSSAISHQQQQHNKKRHVLDVLIVLMKHGKRRSAFQLISTEGMVKSSNLVLEREEEDSGNGEQSGDGDGGRDGGAVGGSGGAHYNEALSSSSPMPTKANTLERDKDKDKKKDSKKKDKKSKKEKEDNKKKEKAQKKDGKDKVPALALATDPLVEVIAKGQLEILCLLIEKGDMGNYLQNMSLSTLLYDLVDQHTFDCLLAQFEGVLATPGQDDERTKKRLKHRSRSLSPRKDGGADEVRQLSLAMFSPLTGPFGCVLAAVDGVSLTVVNCIDHADSAKDTIDLKKNSADPGTPRTPRGTPIAMQSSMRRFIKAGYMDLLGVLFNTRRALLSSSHSIQTTAGGRKKKASVNRQLFVWIREAKDLVASVDGDSVDHKSNNYRHHQTKSNGDAPAELEKARSEKKKEPIDVKASKEQAAIPEVGEGGLSPYCEVKWGKAAQRTGVRKLDEQPRWFERFHFDLGDPLADQRLEVSVFDTNKSLEISLGDIMRDADRGRIGPKWFALQDKEGNVTGGNLCMQLNVQLLASSSPHKYSLLLPLFLFLFLFLYLLLS</sequence>
<dbReference type="SUPFAM" id="SSF49758">
    <property type="entry name" value="Calpain large subunit, middle domain (domain III)"/>
    <property type="match status" value="1"/>
</dbReference>
<evidence type="ECO:0000313" key="8">
    <source>
        <dbReference type="Proteomes" id="UP000011083"/>
    </source>
</evidence>
<keyword evidence="5" id="KW-0812">Transmembrane</keyword>
<dbReference type="PROSITE" id="PS50297">
    <property type="entry name" value="ANK_REP_REGION"/>
    <property type="match status" value="4"/>
</dbReference>
<feature type="repeat" description="ANK" evidence="3">
    <location>
        <begin position="376"/>
        <end position="408"/>
    </location>
</feature>
<protein>
    <submittedName>
        <fullName evidence="7">Calpain large subunit, domain iii domain containing protein</fullName>
    </submittedName>
</protein>
<dbReference type="Pfam" id="PF01067">
    <property type="entry name" value="Calpain_III"/>
    <property type="match status" value="1"/>
</dbReference>
<feature type="compositionally biased region" description="Low complexity" evidence="4">
    <location>
        <begin position="313"/>
        <end position="323"/>
    </location>
</feature>
<feature type="compositionally biased region" description="Polar residues" evidence="4">
    <location>
        <begin position="747"/>
        <end position="759"/>
    </location>
</feature>
<dbReference type="InterPro" id="IPR022682">
    <property type="entry name" value="Calpain_domain_III"/>
</dbReference>
<dbReference type="SMART" id="SM00248">
    <property type="entry name" value="ANK"/>
    <property type="match status" value="7"/>
</dbReference>
<reference evidence="7 8" key="1">
    <citation type="journal article" date="2013" name="Genome Biol.">
        <title>Genome of Acanthamoeba castellanii highlights extensive lateral gene transfer and early evolution of tyrosine kinase signaling.</title>
        <authorList>
            <person name="Clarke M."/>
            <person name="Lohan A.J."/>
            <person name="Liu B."/>
            <person name="Lagkouvardos I."/>
            <person name="Roy S."/>
            <person name="Zafar N."/>
            <person name="Bertelli C."/>
            <person name="Schilde C."/>
            <person name="Kianianmomeni A."/>
            <person name="Burglin T.R."/>
            <person name="Frech C."/>
            <person name="Turcotte B."/>
            <person name="Kopec K.O."/>
            <person name="Synnott J.M."/>
            <person name="Choo C."/>
            <person name="Paponov I."/>
            <person name="Finkler A."/>
            <person name="Soon Heng Tan C."/>
            <person name="Hutchins A.P."/>
            <person name="Weinmeier T."/>
            <person name="Rattei T."/>
            <person name="Chu J.S."/>
            <person name="Gimenez G."/>
            <person name="Irimia M."/>
            <person name="Rigden D.J."/>
            <person name="Fitzpatrick D.A."/>
            <person name="Lorenzo-Morales J."/>
            <person name="Bateman A."/>
            <person name="Chiu C.H."/>
            <person name="Tang P."/>
            <person name="Hegemann P."/>
            <person name="Fromm H."/>
            <person name="Raoult D."/>
            <person name="Greub G."/>
            <person name="Miranda-Saavedra D."/>
            <person name="Chen N."/>
            <person name="Nash P."/>
            <person name="Ginger M.L."/>
            <person name="Horn M."/>
            <person name="Schaap P."/>
            <person name="Caler L."/>
            <person name="Loftus B."/>
        </authorList>
    </citation>
    <scope>NUCLEOTIDE SEQUENCE [LARGE SCALE GENOMIC DNA]</scope>
    <source>
        <strain evidence="7 8">Neff</strain>
    </source>
</reference>
<keyword evidence="8" id="KW-1185">Reference proteome</keyword>
<organism evidence="7 8">
    <name type="scientific">Acanthamoeba castellanii (strain ATCC 30010 / Neff)</name>
    <dbReference type="NCBI Taxonomy" id="1257118"/>
    <lineage>
        <taxon>Eukaryota</taxon>
        <taxon>Amoebozoa</taxon>
        <taxon>Discosea</taxon>
        <taxon>Longamoebia</taxon>
        <taxon>Centramoebida</taxon>
        <taxon>Acanthamoebidae</taxon>
        <taxon>Acanthamoeba</taxon>
    </lineage>
</organism>
<feature type="region of interest" description="Disordered" evidence="4">
    <location>
        <begin position="567"/>
        <end position="597"/>
    </location>
</feature>
<feature type="repeat" description="ANK" evidence="3">
    <location>
        <begin position="443"/>
        <end position="475"/>
    </location>
</feature>
<dbReference type="Gene3D" id="2.60.120.380">
    <property type="match status" value="1"/>
</dbReference>
<dbReference type="Pfam" id="PF00023">
    <property type="entry name" value="Ank"/>
    <property type="match status" value="1"/>
</dbReference>
<feature type="compositionally biased region" description="Basic and acidic residues" evidence="4">
    <location>
        <begin position="760"/>
        <end position="800"/>
    </location>
</feature>
<feature type="region of interest" description="Disordered" evidence="4">
    <location>
        <begin position="710"/>
        <end position="800"/>
    </location>
</feature>
<evidence type="ECO:0000256" key="5">
    <source>
        <dbReference type="SAM" id="Phobius"/>
    </source>
</evidence>
<dbReference type="InterPro" id="IPR036213">
    <property type="entry name" value="Calpain_III_sf"/>
</dbReference>
<dbReference type="InterPro" id="IPR036770">
    <property type="entry name" value="Ankyrin_rpt-contain_sf"/>
</dbReference>
<evidence type="ECO:0000313" key="7">
    <source>
        <dbReference type="EMBL" id="ELR23080.1"/>
    </source>
</evidence>
<feature type="domain" description="C2" evidence="6">
    <location>
        <begin position="992"/>
        <end position="1173"/>
    </location>
</feature>
<dbReference type="PROSITE" id="PS50004">
    <property type="entry name" value="C2"/>
    <property type="match status" value="1"/>
</dbReference>
<dbReference type="Pfam" id="PF00168">
    <property type="entry name" value="C2"/>
    <property type="match status" value="1"/>
</dbReference>
<feature type="repeat" description="ANK" evidence="3">
    <location>
        <begin position="509"/>
        <end position="541"/>
    </location>
</feature>
<dbReference type="AlphaFoldDB" id="L8HD38"/>
<accession>L8HD38</accession>
<keyword evidence="2 3" id="KW-0040">ANK repeat</keyword>
<evidence type="ECO:0000259" key="6">
    <source>
        <dbReference type="PROSITE" id="PS50004"/>
    </source>
</evidence>
<evidence type="ECO:0000256" key="3">
    <source>
        <dbReference type="PROSITE-ProRule" id="PRU00023"/>
    </source>
</evidence>
<dbReference type="SMART" id="SM00239">
    <property type="entry name" value="C2"/>
    <property type="match status" value="1"/>
</dbReference>
<dbReference type="InterPro" id="IPR022683">
    <property type="entry name" value="Calpain_III"/>
</dbReference>
<dbReference type="PROSITE" id="PS50088">
    <property type="entry name" value="ANK_REPEAT"/>
    <property type="match status" value="5"/>
</dbReference>
<dbReference type="SMART" id="SM00720">
    <property type="entry name" value="calpain_III"/>
    <property type="match status" value="1"/>
</dbReference>
<dbReference type="PANTHER" id="PTHR24171">
    <property type="entry name" value="ANKYRIN REPEAT DOMAIN-CONTAINING PROTEIN 39-RELATED"/>
    <property type="match status" value="1"/>
</dbReference>
<evidence type="ECO:0000256" key="4">
    <source>
        <dbReference type="SAM" id="MobiDB-lite"/>
    </source>
</evidence>
<dbReference type="InterPro" id="IPR035892">
    <property type="entry name" value="C2_domain_sf"/>
</dbReference>
<feature type="compositionally biased region" description="Low complexity" evidence="4">
    <location>
        <begin position="638"/>
        <end position="671"/>
    </location>
</feature>
<dbReference type="KEGG" id="acan:ACA1_361170"/>
<feature type="repeat" description="ANK" evidence="3">
    <location>
        <begin position="542"/>
        <end position="574"/>
    </location>
</feature>
<keyword evidence="1" id="KW-0677">Repeat</keyword>
<dbReference type="EMBL" id="KB007867">
    <property type="protein sequence ID" value="ELR23080.1"/>
    <property type="molecule type" value="Genomic_DNA"/>
</dbReference>
<feature type="compositionally biased region" description="Polar residues" evidence="4">
    <location>
        <begin position="588"/>
        <end position="597"/>
    </location>
</feature>
<keyword evidence="5" id="KW-1133">Transmembrane helix</keyword>
<feature type="compositionally biased region" description="Basic and acidic residues" evidence="4">
    <location>
        <begin position="621"/>
        <end position="637"/>
    </location>
</feature>
<dbReference type="Gene3D" id="1.25.40.20">
    <property type="entry name" value="Ankyrin repeat-containing domain"/>
    <property type="match status" value="2"/>
</dbReference>
<feature type="compositionally biased region" description="Gly residues" evidence="4">
    <location>
        <begin position="722"/>
        <end position="741"/>
    </location>
</feature>
<dbReference type="GeneID" id="14924051"/>
<dbReference type="OrthoDB" id="341259at2759"/>
<dbReference type="Pfam" id="PF12796">
    <property type="entry name" value="Ank_2"/>
    <property type="match status" value="2"/>
</dbReference>
<dbReference type="Gene3D" id="2.60.40.150">
    <property type="entry name" value="C2 domain"/>
    <property type="match status" value="1"/>
</dbReference>